<keyword evidence="3" id="KW-1185">Reference proteome</keyword>
<dbReference type="SMART" id="SM00225">
    <property type="entry name" value="BTB"/>
    <property type="match status" value="1"/>
</dbReference>
<dbReference type="Gene3D" id="3.30.710.10">
    <property type="entry name" value="Potassium Channel Kv1.1, Chain A"/>
    <property type="match status" value="1"/>
</dbReference>
<dbReference type="KEGG" id="foc:113210121"/>
<evidence type="ECO:0000313" key="3">
    <source>
        <dbReference type="Proteomes" id="UP000504606"/>
    </source>
</evidence>
<dbReference type="InterPro" id="IPR000210">
    <property type="entry name" value="BTB/POZ_dom"/>
</dbReference>
<protein>
    <submittedName>
        <fullName evidence="4">Uncharacterized protein LOC113210121</fullName>
    </submittedName>
</protein>
<proteinExistence type="predicted"/>
<dbReference type="Pfam" id="PF00651">
    <property type="entry name" value="BTB"/>
    <property type="match status" value="1"/>
</dbReference>
<dbReference type="PROSITE" id="PS50097">
    <property type="entry name" value="BTB"/>
    <property type="match status" value="1"/>
</dbReference>
<evidence type="ECO:0000256" key="1">
    <source>
        <dbReference type="SAM" id="MobiDB-lite"/>
    </source>
</evidence>
<feature type="compositionally biased region" description="Polar residues" evidence="1">
    <location>
        <begin position="486"/>
        <end position="508"/>
    </location>
</feature>
<evidence type="ECO:0000313" key="4">
    <source>
        <dbReference type="RefSeq" id="XP_026283741.1"/>
    </source>
</evidence>
<name>A0A6J1SZ59_FRAOC</name>
<reference evidence="4" key="1">
    <citation type="submission" date="2025-08" db="UniProtKB">
        <authorList>
            <consortium name="RefSeq"/>
        </authorList>
    </citation>
    <scope>IDENTIFICATION</scope>
    <source>
        <tissue evidence="4">Whole organism</tissue>
    </source>
</reference>
<feature type="region of interest" description="Disordered" evidence="1">
    <location>
        <begin position="486"/>
        <end position="532"/>
    </location>
</feature>
<dbReference type="GeneID" id="113210121"/>
<feature type="domain" description="BTB" evidence="2">
    <location>
        <begin position="31"/>
        <end position="98"/>
    </location>
</feature>
<organism evidence="3 4">
    <name type="scientific">Frankliniella occidentalis</name>
    <name type="common">Western flower thrips</name>
    <name type="synonym">Euthrips occidentalis</name>
    <dbReference type="NCBI Taxonomy" id="133901"/>
    <lineage>
        <taxon>Eukaryota</taxon>
        <taxon>Metazoa</taxon>
        <taxon>Ecdysozoa</taxon>
        <taxon>Arthropoda</taxon>
        <taxon>Hexapoda</taxon>
        <taxon>Insecta</taxon>
        <taxon>Pterygota</taxon>
        <taxon>Neoptera</taxon>
        <taxon>Paraneoptera</taxon>
        <taxon>Thysanoptera</taxon>
        <taxon>Terebrantia</taxon>
        <taxon>Thripoidea</taxon>
        <taxon>Thripidae</taxon>
        <taxon>Frankliniella</taxon>
    </lineage>
</organism>
<accession>A0A6J1SZ59</accession>
<evidence type="ECO:0000259" key="2">
    <source>
        <dbReference type="PROSITE" id="PS50097"/>
    </source>
</evidence>
<dbReference type="SUPFAM" id="SSF54695">
    <property type="entry name" value="POZ domain"/>
    <property type="match status" value="1"/>
</dbReference>
<feature type="region of interest" description="Disordered" evidence="1">
    <location>
        <begin position="370"/>
        <end position="389"/>
    </location>
</feature>
<gene>
    <name evidence="4" type="primary">LOC113210121</name>
</gene>
<feature type="compositionally biased region" description="Polar residues" evidence="1">
    <location>
        <begin position="517"/>
        <end position="529"/>
    </location>
</feature>
<dbReference type="Proteomes" id="UP000504606">
    <property type="component" value="Unplaced"/>
</dbReference>
<dbReference type="InterPro" id="IPR011333">
    <property type="entry name" value="SKP1/BTB/POZ_sf"/>
</dbReference>
<dbReference type="OrthoDB" id="8196865at2759"/>
<dbReference type="AlphaFoldDB" id="A0A6J1SZ59"/>
<feature type="region of interest" description="Disordered" evidence="1">
    <location>
        <begin position="286"/>
        <end position="308"/>
    </location>
</feature>
<dbReference type="RefSeq" id="XP_026283741.1">
    <property type="nucleotide sequence ID" value="XM_026427956.2"/>
</dbReference>
<sequence length="582" mass="64221">MTLDITSVIDTNHNSIIFGSLPDLYNNEVYCDAIFYCKEGKTVKSHRLLLSSVSPFLHMLFHQQRYREVIEISLPDFNVEDVDNLLRFVYEGVIRLQQEELAIFTEIRKTLEINIAVILQTDNAEHILENVMIRRRDLVNKGSENVIENIIMKRTLSEQGTKNAVNILEDITRKRKLADNNNEATATPSNFKIQKRMNPAHEDRQNIVSCFNNIIENFKASTPKQKPKTLAGAGEPIVSQPAKSQLLVSISKYQTAVNCYERKRLEKNMEGIVAKIVKQEIEKIRQDQKEKKKSKLHPPKPPNQVVLNPTFLPNVAHVGALPTASKPSLNSTNALSIQSKLSEIQPLLTKSINKDVCMKSVEILPAMPTISTQPPEQTLNENSRSSTQDVCSHASNFSSVTEEVLIPPFTPAGAGTPKTISPNKVVNNIQGKSSISTKPAEQAPKGKAGISTKGIVSYPSTESLNVTEEVSNLPRFTALSVVKTLSSPSQSVQPKTQTPIRSLGQQCDQPKGKLSSKLHTPPSSSQSNLVKGGKGYNLFDSPVVEVLSPSPRSPVINALCPIGSGVKTLPSKVKKTYIRKGK</sequence>